<dbReference type="NCBIfam" id="TIGR01593">
    <property type="entry name" value="holin_tox_secr"/>
    <property type="match status" value="1"/>
</dbReference>
<dbReference type="EMBL" id="BAAADJ010000017">
    <property type="protein sequence ID" value="GAA0325764.1"/>
    <property type="molecule type" value="Genomic_DNA"/>
</dbReference>
<comment type="caution">
    <text evidence="7">The sequence shown here is derived from an EMBL/GenBank/DDBJ whole genome shotgun (WGS) entry which is preliminary data.</text>
</comment>
<keyword evidence="3 6" id="KW-1133">Transmembrane helix</keyword>
<keyword evidence="8" id="KW-1185">Reference proteome</keyword>
<comment type="similarity">
    <text evidence="5">Belongs to the bacteriophage holin family. Cp-1 holin subfamily.</text>
</comment>
<dbReference type="Proteomes" id="UP001500782">
    <property type="component" value="Unassembled WGS sequence"/>
</dbReference>
<evidence type="ECO:0000256" key="5">
    <source>
        <dbReference type="ARBA" id="ARBA00023600"/>
    </source>
</evidence>
<dbReference type="Pfam" id="PF05105">
    <property type="entry name" value="Phage_holin_4_1"/>
    <property type="match status" value="1"/>
</dbReference>
<comment type="subcellular location">
    <subcellularLocation>
        <location evidence="1">Membrane</location>
        <topology evidence="1">Multi-pass membrane protein</topology>
    </subcellularLocation>
</comment>
<evidence type="ECO:0000256" key="1">
    <source>
        <dbReference type="ARBA" id="ARBA00004141"/>
    </source>
</evidence>
<feature type="transmembrane region" description="Helical" evidence="6">
    <location>
        <begin position="7"/>
        <end position="26"/>
    </location>
</feature>
<feature type="transmembrane region" description="Helical" evidence="6">
    <location>
        <begin position="32"/>
        <end position="55"/>
    </location>
</feature>
<evidence type="ECO:0008006" key="9">
    <source>
        <dbReference type="Google" id="ProtNLM"/>
    </source>
</evidence>
<name>A0ABP3FTU1_9BACI</name>
<sequence>MVKFKSFIIPMVSVLGSVLSTVFGGWNHLLILLLVAVVLDYILGVFIAFITGALSSRIGWRGIAKKVSIFALVSVAHIADVILGDSQMIRNATILFYLCNECISIIENASKAGVPIPKFLLNALEIISQKQEEAMVEKNHEKKEKDNLE</sequence>
<evidence type="ECO:0000256" key="2">
    <source>
        <dbReference type="ARBA" id="ARBA00022692"/>
    </source>
</evidence>
<organism evidence="7 8">
    <name type="scientific">Bacillus carboniphilus</name>
    <dbReference type="NCBI Taxonomy" id="86663"/>
    <lineage>
        <taxon>Bacteria</taxon>
        <taxon>Bacillati</taxon>
        <taxon>Bacillota</taxon>
        <taxon>Bacilli</taxon>
        <taxon>Bacillales</taxon>
        <taxon>Bacillaceae</taxon>
        <taxon>Bacillus</taxon>
    </lineage>
</organism>
<reference evidence="8" key="1">
    <citation type="journal article" date="2019" name="Int. J. Syst. Evol. Microbiol.">
        <title>The Global Catalogue of Microorganisms (GCM) 10K type strain sequencing project: providing services to taxonomists for standard genome sequencing and annotation.</title>
        <authorList>
            <consortium name="The Broad Institute Genomics Platform"/>
            <consortium name="The Broad Institute Genome Sequencing Center for Infectious Disease"/>
            <person name="Wu L."/>
            <person name="Ma J."/>
        </authorList>
    </citation>
    <scope>NUCLEOTIDE SEQUENCE [LARGE SCALE GENOMIC DNA]</scope>
    <source>
        <strain evidence="8">JCM 9731</strain>
    </source>
</reference>
<proteinExistence type="inferred from homology"/>
<evidence type="ECO:0000313" key="7">
    <source>
        <dbReference type="EMBL" id="GAA0325764.1"/>
    </source>
</evidence>
<keyword evidence="4 6" id="KW-0472">Membrane</keyword>
<evidence type="ECO:0000256" key="3">
    <source>
        <dbReference type="ARBA" id="ARBA00022989"/>
    </source>
</evidence>
<dbReference type="RefSeq" id="WP_343797886.1">
    <property type="nucleotide sequence ID" value="NZ_BAAADJ010000017.1"/>
</dbReference>
<keyword evidence="2 6" id="KW-0812">Transmembrane</keyword>
<protein>
    <recommendedName>
        <fullName evidence="9">Holin</fullName>
    </recommendedName>
</protein>
<evidence type="ECO:0000256" key="6">
    <source>
        <dbReference type="SAM" id="Phobius"/>
    </source>
</evidence>
<gene>
    <name evidence="7" type="ORF">GCM10008967_15420</name>
</gene>
<evidence type="ECO:0000256" key="4">
    <source>
        <dbReference type="ARBA" id="ARBA00023136"/>
    </source>
</evidence>
<evidence type="ECO:0000313" key="8">
    <source>
        <dbReference type="Proteomes" id="UP001500782"/>
    </source>
</evidence>
<accession>A0ABP3FTU1</accession>
<dbReference type="InterPro" id="IPR006480">
    <property type="entry name" value="Phage_holin_4_1"/>
</dbReference>